<dbReference type="EMBL" id="ARYH01000001">
    <property type="protein sequence ID" value="KCZ85646.1"/>
    <property type="molecule type" value="Genomic_DNA"/>
</dbReference>
<keyword evidence="3" id="KW-0812">Transmembrane</keyword>
<dbReference type="AlphaFoldDB" id="A0A069E9C6"/>
<reference evidence="4 5" key="1">
    <citation type="journal article" date="2014" name="Antonie Van Leeuwenhoek">
        <title>Hyphomonas beringensis sp. nov. and Hyphomonas chukchiensis sp. nov., isolated from surface seawater of the Bering Sea and Chukchi Sea.</title>
        <authorList>
            <person name="Li C."/>
            <person name="Lai Q."/>
            <person name="Li G."/>
            <person name="Dong C."/>
            <person name="Wang J."/>
            <person name="Liao Y."/>
            <person name="Shao Z."/>
        </authorList>
    </citation>
    <scope>NUCLEOTIDE SEQUENCE [LARGE SCALE GENOMIC DNA]</scope>
    <source>
        <strain evidence="4 5">MHS-3</strain>
    </source>
</reference>
<protein>
    <submittedName>
        <fullName evidence="4">AcrB/AcrD/AcrF family protein</fullName>
    </submittedName>
</protein>
<feature type="transmembrane region" description="Helical" evidence="3">
    <location>
        <begin position="528"/>
        <end position="546"/>
    </location>
</feature>
<dbReference type="SUPFAM" id="SSF82693">
    <property type="entry name" value="Multidrug efflux transporter AcrB pore domain, PN1, PN2, PC1 and PC2 subdomains"/>
    <property type="match status" value="2"/>
</dbReference>
<accession>A0A069E9C6</accession>
<feature type="transmembrane region" description="Helical" evidence="3">
    <location>
        <begin position="1043"/>
        <end position="1062"/>
    </location>
</feature>
<keyword evidence="3" id="KW-1133">Transmembrane helix</keyword>
<evidence type="ECO:0000256" key="2">
    <source>
        <dbReference type="SAM" id="MobiDB-lite"/>
    </source>
</evidence>
<dbReference type="Gene3D" id="3.30.70.1430">
    <property type="entry name" value="Multidrug efflux transporter AcrB pore domain"/>
    <property type="match status" value="2"/>
</dbReference>
<dbReference type="Gene3D" id="3.30.70.1440">
    <property type="entry name" value="Multidrug efflux transporter AcrB pore domain"/>
    <property type="match status" value="1"/>
</dbReference>
<keyword evidence="3" id="KW-0472">Membrane</keyword>
<dbReference type="Gene3D" id="3.30.2090.10">
    <property type="entry name" value="Multidrug efflux transporter AcrB TolC docking domain, DN and DC subdomains"/>
    <property type="match status" value="2"/>
</dbReference>
<dbReference type="OrthoDB" id="9798415at2"/>
<sequence length="1105" mass="120074">MTSIVDGAIGRARMVLAILICAIIAGAVTYAKLPKEADPDIPIPFVVITVPLAGVTPEDAERLLVRPIEQEIQSIEGLKTFNGYGSEGAGTLLLEFEIDVDVDQAVLDVKDKVDLAKRFFPQDAREPVIQEFNASQFPVMVVNLYGEAPVRGFNDIAEKLQDKLERNAGILEARIQGQREDVLEIVIDPAMLETYNISYQEIYNIVSSNNQLVPAGEIDTGDGSFAVKVPGLIRTATDALNLPIKRTENAVVRLQDVAEIRRTYKDATGFATFNGKPAMLIEVVKRSGANVLDTANFVRETIAEEQKTWPSTVRATITSDTSEEIGNQLGQLQSSIVTAVLLVMIIVVAALGWRSALLVGISIPASFVMAFLLLGTFGFTINMMVMFGMVIAVGILVDGAIVVTEYADRKMAEGLERKDAYAMAGKRMFWPVVSSTLTTLAAFVPFLFWNSMPGKFMAYLPLTLICVLTASLVMALIFLPVLGSVIGARPAGTDADLAALAADADPGKATGWLGNYVRLVKSLIARPWMVTGVAIGSVILIFMWFGSTAHRSEFFLDIEPEQAFVFVQAQGALSAEEEQQLVKRAELAIADIDGIESISSRSGSSGGSGGVSFDGANDQPLDTIGRLLLDLATADGTHDGRKTLEAVRTRLQQVPGLRFQIQAREQGPPAGKDLQVALLSDNQAALTDATARLRAYVENRGDVREIDDTRPLPGIEYRLEVDRAEAGKYGLDVAQIGAAVQLVTNGILVGRYRPDDADDEVDIRVRFPKDSRSASAIDTLRVSTPAGNVPLNLFVDRVPAPRVSQIERLDGKRVYYVRGNAKEQGAGAAIVQDVRDWVDQAGIGSDVEVRFEGADEDTQEANEFFRSAALAALFMMAVILLWEFNNFWQVILTLSAVIISTSGVLVGIQLVLPYVSILMIGTGIVALAGIVVNNNIVLIDTYNRLRKDGRTPEEAAIATAAQRIRPILLTTGTTICGLLPMVFEMSVNFGQGAINFGGSEAEWWVQLATAVVFGLAFSTIMILLVTPVWLLVPHRTGLWSRRVLIPALIALWRLIVRGWRFVAKFIPGLRNRTRRNDEVRLLDSREPANDKTDTGKSETTLPAAE</sequence>
<feature type="transmembrane region" description="Helical" evidence="3">
    <location>
        <begin position="428"/>
        <end position="450"/>
    </location>
</feature>
<comment type="caution">
    <text evidence="4">The sequence shown here is derived from an EMBL/GenBank/DDBJ whole genome shotgun (WGS) entry which is preliminary data.</text>
</comment>
<evidence type="ECO:0000256" key="3">
    <source>
        <dbReference type="SAM" id="Phobius"/>
    </source>
</evidence>
<feature type="region of interest" description="Disordered" evidence="2">
    <location>
        <begin position="1080"/>
        <end position="1105"/>
    </location>
</feature>
<evidence type="ECO:0000313" key="4">
    <source>
        <dbReference type="EMBL" id="KCZ85646.1"/>
    </source>
</evidence>
<keyword evidence="1" id="KW-0175">Coiled coil</keyword>
<dbReference type="Gene3D" id="1.20.1640.10">
    <property type="entry name" value="Multidrug efflux transporter AcrB transmembrane domain"/>
    <property type="match status" value="2"/>
</dbReference>
<name>A0A069E9C6_9PROT</name>
<feature type="transmembrane region" description="Helical" evidence="3">
    <location>
        <begin position="964"/>
        <end position="983"/>
    </location>
</feature>
<dbReference type="PANTHER" id="PTHR32063:SF0">
    <property type="entry name" value="SWARMING MOTILITY PROTEIN SWRC"/>
    <property type="match status" value="1"/>
</dbReference>
<dbReference type="SUPFAM" id="SSF82714">
    <property type="entry name" value="Multidrug efflux transporter AcrB TolC docking domain, DN and DC subdomains"/>
    <property type="match status" value="2"/>
</dbReference>
<keyword evidence="5" id="KW-1185">Reference proteome</keyword>
<feature type="transmembrane region" description="Helical" evidence="3">
    <location>
        <begin position="358"/>
        <end position="379"/>
    </location>
</feature>
<dbReference type="eggNOG" id="COG0841">
    <property type="taxonomic scope" value="Bacteria"/>
</dbReference>
<feature type="transmembrane region" description="Helical" evidence="3">
    <location>
        <begin position="918"/>
        <end position="943"/>
    </location>
</feature>
<feature type="transmembrane region" description="Helical" evidence="3">
    <location>
        <begin position="332"/>
        <end position="351"/>
    </location>
</feature>
<dbReference type="PRINTS" id="PR00702">
    <property type="entry name" value="ACRIFLAVINRP"/>
</dbReference>
<organism evidence="4 5">
    <name type="scientific">Hyphomonas adhaerens MHS-3</name>
    <dbReference type="NCBI Taxonomy" id="1280949"/>
    <lineage>
        <taxon>Bacteria</taxon>
        <taxon>Pseudomonadati</taxon>
        <taxon>Pseudomonadota</taxon>
        <taxon>Alphaproteobacteria</taxon>
        <taxon>Hyphomonadales</taxon>
        <taxon>Hyphomonadaceae</taxon>
        <taxon>Hyphomonas</taxon>
    </lineage>
</organism>
<dbReference type="STRING" id="1280949.HAD_08175"/>
<feature type="transmembrane region" description="Helical" evidence="3">
    <location>
        <begin position="1003"/>
        <end position="1031"/>
    </location>
</feature>
<proteinExistence type="predicted"/>
<dbReference type="Gene3D" id="3.30.70.1320">
    <property type="entry name" value="Multidrug efflux transporter AcrB pore domain like"/>
    <property type="match status" value="1"/>
</dbReference>
<dbReference type="SUPFAM" id="SSF82866">
    <property type="entry name" value="Multidrug efflux transporter AcrB transmembrane domain"/>
    <property type="match status" value="2"/>
</dbReference>
<feature type="coiled-coil region" evidence="1">
    <location>
        <begin position="154"/>
        <end position="181"/>
    </location>
</feature>
<dbReference type="PANTHER" id="PTHR32063">
    <property type="match status" value="1"/>
</dbReference>
<feature type="transmembrane region" description="Helical" evidence="3">
    <location>
        <begin position="864"/>
        <end position="884"/>
    </location>
</feature>
<feature type="transmembrane region" description="Helical" evidence="3">
    <location>
        <begin position="891"/>
        <end position="912"/>
    </location>
</feature>
<gene>
    <name evidence="4" type="ORF">HAD_08175</name>
</gene>
<dbReference type="PATRIC" id="fig|1280949.3.peg.1667"/>
<dbReference type="InterPro" id="IPR027463">
    <property type="entry name" value="AcrB_DN_DC_subdom"/>
</dbReference>
<dbReference type="GO" id="GO:0005886">
    <property type="term" value="C:plasma membrane"/>
    <property type="evidence" value="ECO:0007669"/>
    <property type="project" value="TreeGrafter"/>
</dbReference>
<feature type="compositionally biased region" description="Basic and acidic residues" evidence="2">
    <location>
        <begin position="1080"/>
        <end position="1096"/>
    </location>
</feature>
<evidence type="ECO:0000313" key="5">
    <source>
        <dbReference type="Proteomes" id="UP000027446"/>
    </source>
</evidence>
<feature type="transmembrane region" description="Helical" evidence="3">
    <location>
        <begin position="456"/>
        <end position="479"/>
    </location>
</feature>
<dbReference type="RefSeq" id="WP_084331831.1">
    <property type="nucleotide sequence ID" value="NZ_ARYH01000001.1"/>
</dbReference>
<dbReference type="GO" id="GO:0042910">
    <property type="term" value="F:xenobiotic transmembrane transporter activity"/>
    <property type="evidence" value="ECO:0007669"/>
    <property type="project" value="TreeGrafter"/>
</dbReference>
<dbReference type="InterPro" id="IPR001036">
    <property type="entry name" value="Acrflvin-R"/>
</dbReference>
<feature type="transmembrane region" description="Helical" evidence="3">
    <location>
        <begin position="385"/>
        <end position="407"/>
    </location>
</feature>
<evidence type="ECO:0000256" key="1">
    <source>
        <dbReference type="SAM" id="Coils"/>
    </source>
</evidence>
<dbReference type="Pfam" id="PF00873">
    <property type="entry name" value="ACR_tran"/>
    <property type="match status" value="1"/>
</dbReference>
<dbReference type="Proteomes" id="UP000027446">
    <property type="component" value="Unassembled WGS sequence"/>
</dbReference>